<reference evidence="3" key="1">
    <citation type="submission" date="2021-02" db="EMBL/GenBank/DDBJ databases">
        <authorList>
            <person name="Nowell W R."/>
        </authorList>
    </citation>
    <scope>NUCLEOTIDE SEQUENCE</scope>
    <source>
        <strain evidence="3">Ploen Becks lab</strain>
    </source>
</reference>
<proteinExistence type="predicted"/>
<keyword evidence="1" id="KW-0472">Membrane</keyword>
<sequence length="569" mass="65882">MKILILFYNCLIILNKINFSESNQIEVVKFFKNKIEFENGMVVEIPLDKLKLNYPGLTSQLLQTKTVFRQNTSKKNNKFLYYNNETKNFEGVSIHSTFSTLKNISLITTTSAILPRKYLNKLPLYNQFIYTIKTNENSNDLLNDQSEFSSKLRLSLIKEISRNFDLNYTSLKLNWIERLNSTLFSFENNSQYILVSLSNVHLLNLQKIYLNLLNENFELKKIDKKFSNECQSLYENLRSKHVQSDNLLKISKVQFVKLCNLTQIQLVLNESNEAKQLVLAKRIISINTEDLSLGMDVEEVEEGEINYDYPVNNETIILSNLKLNSQVNNFTQKIEIFWEKIKIFFWKIVPEEDFMLAVIVPCIIIISIIVLSIVIICMLQMCKRQPVSDSKHLISPSNTTNSYSSKTFERTNPLYKEKAYLSKGVPVILYEEMSDKPLEELDENDGDQIGSSHFRSPLIMRNEKPPIPAPPEYTRSVFYTPQVKASESILNELQSMLQQSANIISLAETPKELSPTKSIKSIDSKNQPPYNLDNNEENLVLISMKNNKNTSSIVKMSDKRFIQEKFNFS</sequence>
<evidence type="ECO:0000256" key="2">
    <source>
        <dbReference type="SAM" id="SignalP"/>
    </source>
</evidence>
<gene>
    <name evidence="3" type="ORF">OXX778_LOCUS5401</name>
</gene>
<dbReference type="EMBL" id="CAJNOC010000586">
    <property type="protein sequence ID" value="CAF0779883.1"/>
    <property type="molecule type" value="Genomic_DNA"/>
</dbReference>
<feature type="transmembrane region" description="Helical" evidence="1">
    <location>
        <begin position="354"/>
        <end position="379"/>
    </location>
</feature>
<protein>
    <submittedName>
        <fullName evidence="3">Uncharacterized protein</fullName>
    </submittedName>
</protein>
<keyword evidence="4" id="KW-1185">Reference proteome</keyword>
<keyword evidence="2" id="KW-0732">Signal</keyword>
<feature type="signal peptide" evidence="2">
    <location>
        <begin position="1"/>
        <end position="22"/>
    </location>
</feature>
<keyword evidence="1" id="KW-0812">Transmembrane</keyword>
<evidence type="ECO:0000313" key="3">
    <source>
        <dbReference type="EMBL" id="CAF0779883.1"/>
    </source>
</evidence>
<dbReference type="OrthoDB" id="5990676at2759"/>
<evidence type="ECO:0000313" key="4">
    <source>
        <dbReference type="Proteomes" id="UP000663879"/>
    </source>
</evidence>
<evidence type="ECO:0000256" key="1">
    <source>
        <dbReference type="SAM" id="Phobius"/>
    </source>
</evidence>
<organism evidence="3 4">
    <name type="scientific">Brachionus calyciflorus</name>
    <dbReference type="NCBI Taxonomy" id="104777"/>
    <lineage>
        <taxon>Eukaryota</taxon>
        <taxon>Metazoa</taxon>
        <taxon>Spiralia</taxon>
        <taxon>Gnathifera</taxon>
        <taxon>Rotifera</taxon>
        <taxon>Eurotatoria</taxon>
        <taxon>Monogononta</taxon>
        <taxon>Pseudotrocha</taxon>
        <taxon>Ploima</taxon>
        <taxon>Brachionidae</taxon>
        <taxon>Brachionus</taxon>
    </lineage>
</organism>
<feature type="chain" id="PRO_5032956766" evidence="2">
    <location>
        <begin position="23"/>
        <end position="569"/>
    </location>
</feature>
<comment type="caution">
    <text evidence="3">The sequence shown here is derived from an EMBL/GenBank/DDBJ whole genome shotgun (WGS) entry which is preliminary data.</text>
</comment>
<dbReference type="Proteomes" id="UP000663879">
    <property type="component" value="Unassembled WGS sequence"/>
</dbReference>
<dbReference type="AlphaFoldDB" id="A0A813REM2"/>
<name>A0A813REM2_9BILA</name>
<accession>A0A813REM2</accession>
<keyword evidence="1" id="KW-1133">Transmembrane helix</keyword>